<dbReference type="AlphaFoldDB" id="A0A815PKZ4"/>
<name>A0A815PKZ4_9BILA</name>
<dbReference type="Proteomes" id="UP000663829">
    <property type="component" value="Unassembled WGS sequence"/>
</dbReference>
<reference evidence="1" key="1">
    <citation type="submission" date="2021-02" db="EMBL/GenBank/DDBJ databases">
        <authorList>
            <person name="Nowell W R."/>
        </authorList>
    </citation>
    <scope>NUCLEOTIDE SEQUENCE</scope>
</reference>
<dbReference type="Proteomes" id="UP000681722">
    <property type="component" value="Unassembled WGS sequence"/>
</dbReference>
<gene>
    <name evidence="1" type="ORF">GPM918_LOCUS34731</name>
    <name evidence="2" type="ORF">SRO942_LOCUS35439</name>
</gene>
<protein>
    <submittedName>
        <fullName evidence="1">Uncharacterized protein</fullName>
    </submittedName>
</protein>
<dbReference type="EMBL" id="CAJNOQ010019470">
    <property type="protein sequence ID" value="CAF1450805.1"/>
    <property type="molecule type" value="Genomic_DNA"/>
</dbReference>
<sequence length="249" mass="28214">MCYAIGSSRYCHELHVGRIYIVFLAYDMYVYHPMDYQEVEVVGKKTLTILPDSCDLIPLPPIGYNGSTAQCPPVSHDCVDNNIEAQSLVTTETTDTRRTYDGYIIATLTYPVLCTKEQKYCVTKKYSDEKGRNSEILIILRYNIMACSRIKPLTDHEIERRMQEAAIFVTNPNDIFDANTNELPENICKSSGLSTNHVYLTTVLLPTIAHFCVHATITSWSDMINHFILYTIIIGNPSAGKLRFHCPLS</sequence>
<organism evidence="1 3">
    <name type="scientific">Didymodactylos carnosus</name>
    <dbReference type="NCBI Taxonomy" id="1234261"/>
    <lineage>
        <taxon>Eukaryota</taxon>
        <taxon>Metazoa</taxon>
        <taxon>Spiralia</taxon>
        <taxon>Gnathifera</taxon>
        <taxon>Rotifera</taxon>
        <taxon>Eurotatoria</taxon>
        <taxon>Bdelloidea</taxon>
        <taxon>Philodinida</taxon>
        <taxon>Philodinidae</taxon>
        <taxon>Didymodactylos</taxon>
    </lineage>
</organism>
<dbReference type="EMBL" id="CAJOBC010084922">
    <property type="protein sequence ID" value="CAF4324257.1"/>
    <property type="molecule type" value="Genomic_DNA"/>
</dbReference>
<proteinExistence type="predicted"/>
<evidence type="ECO:0000313" key="2">
    <source>
        <dbReference type="EMBL" id="CAF4324257.1"/>
    </source>
</evidence>
<keyword evidence="3" id="KW-1185">Reference proteome</keyword>
<accession>A0A815PKZ4</accession>
<comment type="caution">
    <text evidence="1">The sequence shown here is derived from an EMBL/GenBank/DDBJ whole genome shotgun (WGS) entry which is preliminary data.</text>
</comment>
<evidence type="ECO:0000313" key="1">
    <source>
        <dbReference type="EMBL" id="CAF1450805.1"/>
    </source>
</evidence>
<evidence type="ECO:0000313" key="3">
    <source>
        <dbReference type="Proteomes" id="UP000663829"/>
    </source>
</evidence>